<comment type="catalytic activity">
    <reaction evidence="7">
        <text>adenosine(1518)/adenosine(1519) in 16S rRNA + 4 S-adenosyl-L-methionine = N(6)-dimethyladenosine(1518)/N(6)-dimethyladenosine(1519) in 16S rRNA + 4 S-adenosyl-L-homocysteine + 4 H(+)</text>
        <dbReference type="Rhea" id="RHEA:19609"/>
        <dbReference type="Rhea" id="RHEA-COMP:10232"/>
        <dbReference type="Rhea" id="RHEA-COMP:10233"/>
        <dbReference type="ChEBI" id="CHEBI:15378"/>
        <dbReference type="ChEBI" id="CHEBI:57856"/>
        <dbReference type="ChEBI" id="CHEBI:59789"/>
        <dbReference type="ChEBI" id="CHEBI:74411"/>
        <dbReference type="ChEBI" id="CHEBI:74493"/>
        <dbReference type="EC" id="2.1.1.182"/>
    </reaction>
</comment>
<comment type="similarity">
    <text evidence="7">Belongs to the class I-like SAM-binding methyltransferase superfamily. rRNA adenine N(6)-methyltransferase family. RsmA subfamily.</text>
</comment>
<feature type="domain" description="Ribosomal RNA adenine methylase transferase N-terminal" evidence="9">
    <location>
        <begin position="23"/>
        <end position="195"/>
    </location>
</feature>
<evidence type="ECO:0000313" key="11">
    <source>
        <dbReference type="Proteomes" id="UP000182350"/>
    </source>
</evidence>
<dbReference type="SMART" id="SM00650">
    <property type="entry name" value="rADc"/>
    <property type="match status" value="1"/>
</dbReference>
<reference evidence="10 11" key="1">
    <citation type="submission" date="2016-11" db="EMBL/GenBank/DDBJ databases">
        <authorList>
            <person name="Jaros S."/>
            <person name="Januszkiewicz K."/>
            <person name="Wedrychowicz H."/>
        </authorList>
    </citation>
    <scope>NUCLEOTIDE SEQUENCE [LARGE SCALE GENOMIC DNA]</scope>
    <source>
        <strain evidence="10 11">DSM 21637</strain>
    </source>
</reference>
<dbReference type="GO" id="GO:0005829">
    <property type="term" value="C:cytosol"/>
    <property type="evidence" value="ECO:0007669"/>
    <property type="project" value="TreeGrafter"/>
</dbReference>
<dbReference type="AlphaFoldDB" id="A0A1K1VIL8"/>
<dbReference type="PANTHER" id="PTHR11727">
    <property type="entry name" value="DIMETHYLADENOSINE TRANSFERASE"/>
    <property type="match status" value="1"/>
</dbReference>
<keyword evidence="5 7" id="KW-0949">S-adenosyl-L-methionine</keyword>
<dbReference type="Proteomes" id="UP000182350">
    <property type="component" value="Unassembled WGS sequence"/>
</dbReference>
<keyword evidence="4 7" id="KW-0808">Transferase</keyword>
<dbReference type="GO" id="GO:0052908">
    <property type="term" value="F:16S rRNA (adenine(1518)-N(6)/adenine(1519)-N(6))-dimethyltransferase activity"/>
    <property type="evidence" value="ECO:0007669"/>
    <property type="project" value="UniProtKB-EC"/>
</dbReference>
<comment type="subcellular location">
    <subcellularLocation>
        <location evidence="7">Cytoplasm</location>
    </subcellularLocation>
</comment>
<name>A0A1K1VIL8_9GAMM</name>
<feature type="binding site" evidence="7 8">
    <location>
        <position position="43"/>
    </location>
    <ligand>
        <name>S-adenosyl-L-methionine</name>
        <dbReference type="ChEBI" id="CHEBI:59789"/>
    </ligand>
</feature>
<accession>A0A1K1VIL8</accession>
<dbReference type="NCBIfam" id="TIGR00755">
    <property type="entry name" value="ksgA"/>
    <property type="match status" value="1"/>
</dbReference>
<evidence type="ECO:0000256" key="3">
    <source>
        <dbReference type="ARBA" id="ARBA00022603"/>
    </source>
</evidence>
<dbReference type="InterPro" id="IPR029063">
    <property type="entry name" value="SAM-dependent_MTases_sf"/>
</dbReference>
<dbReference type="InterPro" id="IPR001737">
    <property type="entry name" value="KsgA/Erm"/>
</dbReference>
<dbReference type="FunFam" id="1.10.8.100:FF:000001">
    <property type="entry name" value="Ribosomal RNA small subunit methyltransferase A"/>
    <property type="match status" value="1"/>
</dbReference>
<evidence type="ECO:0000256" key="5">
    <source>
        <dbReference type="ARBA" id="ARBA00022691"/>
    </source>
</evidence>
<dbReference type="PANTHER" id="PTHR11727:SF7">
    <property type="entry name" value="DIMETHYLADENOSINE TRANSFERASE-RELATED"/>
    <property type="match status" value="1"/>
</dbReference>
<dbReference type="Gene3D" id="3.40.50.150">
    <property type="entry name" value="Vaccinia Virus protein VP39"/>
    <property type="match status" value="1"/>
</dbReference>
<evidence type="ECO:0000256" key="1">
    <source>
        <dbReference type="ARBA" id="ARBA00022490"/>
    </source>
</evidence>
<dbReference type="InterPro" id="IPR023165">
    <property type="entry name" value="rRNA_Ade_diMease-like_C"/>
</dbReference>
<dbReference type="Gene3D" id="1.10.8.100">
    <property type="entry name" value="Ribosomal RNA adenine dimethylase-like, domain 2"/>
    <property type="match status" value="1"/>
</dbReference>
<evidence type="ECO:0000256" key="8">
    <source>
        <dbReference type="PROSITE-ProRule" id="PRU01026"/>
    </source>
</evidence>
<feature type="binding site" evidence="7 8">
    <location>
        <position position="64"/>
    </location>
    <ligand>
        <name>S-adenosyl-L-methionine</name>
        <dbReference type="ChEBI" id="CHEBI:59789"/>
    </ligand>
</feature>
<feature type="binding site" evidence="7 8">
    <location>
        <position position="110"/>
    </location>
    <ligand>
        <name>S-adenosyl-L-methionine</name>
        <dbReference type="ChEBI" id="CHEBI:59789"/>
    </ligand>
</feature>
<dbReference type="Pfam" id="PF00398">
    <property type="entry name" value="RrnaAD"/>
    <property type="match status" value="1"/>
</dbReference>
<dbReference type="EC" id="2.1.1.182" evidence="7"/>
<dbReference type="SUPFAM" id="SSF53335">
    <property type="entry name" value="S-adenosyl-L-methionine-dependent methyltransferases"/>
    <property type="match status" value="1"/>
</dbReference>
<organism evidence="10 11">
    <name type="scientific">Marinospirillum alkaliphilum DSM 21637</name>
    <dbReference type="NCBI Taxonomy" id="1122209"/>
    <lineage>
        <taxon>Bacteria</taxon>
        <taxon>Pseudomonadati</taxon>
        <taxon>Pseudomonadota</taxon>
        <taxon>Gammaproteobacteria</taxon>
        <taxon>Oceanospirillales</taxon>
        <taxon>Oceanospirillaceae</taxon>
        <taxon>Marinospirillum</taxon>
    </lineage>
</organism>
<feature type="binding site" evidence="7 8">
    <location>
        <position position="16"/>
    </location>
    <ligand>
        <name>S-adenosyl-L-methionine</name>
        <dbReference type="ChEBI" id="CHEBI:59789"/>
    </ligand>
</feature>
<dbReference type="PROSITE" id="PS01131">
    <property type="entry name" value="RRNA_A_DIMETH"/>
    <property type="match status" value="1"/>
</dbReference>
<keyword evidence="1 7" id="KW-0963">Cytoplasm</keyword>
<keyword evidence="3 7" id="KW-0489">Methyltransferase</keyword>
<dbReference type="PROSITE" id="PS51689">
    <property type="entry name" value="SAM_RNA_A_N6_MT"/>
    <property type="match status" value="1"/>
</dbReference>
<dbReference type="InterPro" id="IPR020596">
    <property type="entry name" value="rRNA_Ade_Mease_Trfase_CS"/>
</dbReference>
<dbReference type="EMBL" id="FPJW01000002">
    <property type="protein sequence ID" value="SFX24540.1"/>
    <property type="molecule type" value="Genomic_DNA"/>
</dbReference>
<dbReference type="RefSeq" id="WP_072325317.1">
    <property type="nucleotide sequence ID" value="NZ_FPJW01000002.1"/>
</dbReference>
<evidence type="ECO:0000256" key="2">
    <source>
        <dbReference type="ARBA" id="ARBA00022552"/>
    </source>
</evidence>
<dbReference type="STRING" id="1122209.SAMN02745752_00985"/>
<dbReference type="OrthoDB" id="9814755at2"/>
<keyword evidence="6 7" id="KW-0694">RNA-binding</keyword>
<comment type="function">
    <text evidence="7">Specifically dimethylates two adjacent adenosines (A1518 and A1519) in the loop of a conserved hairpin near the 3'-end of 16S rRNA in the 30S particle. May play a critical role in biogenesis of 30S subunits.</text>
</comment>
<evidence type="ECO:0000259" key="9">
    <source>
        <dbReference type="SMART" id="SM00650"/>
    </source>
</evidence>
<evidence type="ECO:0000313" key="10">
    <source>
        <dbReference type="EMBL" id="SFX24540.1"/>
    </source>
</evidence>
<dbReference type="InterPro" id="IPR011530">
    <property type="entry name" value="rRNA_adenine_dimethylase"/>
</dbReference>
<keyword evidence="2 7" id="KW-0698">rRNA processing</keyword>
<dbReference type="HAMAP" id="MF_00607">
    <property type="entry name" value="16SrRNA_methyltr_A"/>
    <property type="match status" value="1"/>
</dbReference>
<evidence type="ECO:0000256" key="4">
    <source>
        <dbReference type="ARBA" id="ARBA00022679"/>
    </source>
</evidence>
<proteinExistence type="inferred from homology"/>
<feature type="binding site" evidence="7 8">
    <location>
        <position position="89"/>
    </location>
    <ligand>
        <name>S-adenosyl-L-methionine</name>
        <dbReference type="ChEBI" id="CHEBI:59789"/>
    </ligand>
</feature>
<feature type="binding site" evidence="7 8">
    <location>
        <position position="18"/>
    </location>
    <ligand>
        <name>S-adenosyl-L-methionine</name>
        <dbReference type="ChEBI" id="CHEBI:59789"/>
    </ligand>
</feature>
<gene>
    <name evidence="7" type="primary">rsmA</name>
    <name evidence="7" type="synonym">ksgA</name>
    <name evidence="10" type="ORF">SAMN02745752_00985</name>
</gene>
<keyword evidence="11" id="KW-1185">Reference proteome</keyword>
<evidence type="ECO:0000256" key="7">
    <source>
        <dbReference type="HAMAP-Rule" id="MF_00607"/>
    </source>
</evidence>
<sequence>MAGFQGHRARKRFGQNFLQDPGMIRRIVRAIAPRGEDRLVEIGPGMGAITELLLEENRFLDVVELDRDLIPGLKVKFFNHSGFQVHEADALKFDFAGLRQGDEKLRVVGNLPYNISTPLIFHLLSFQGLIEDMHFMLQKEVVERLAASPGSGQWGRLSVMAQYYCQVEFLFEVPPECFNPRPKVDSAIVRLTPHTQRPFVAADEQLLADTVRLAFAQRRKTLRNNLKGVIAAEVLELLGIDPQRRPETLTLEEFVKLANHRLDTAWQPTQ</sequence>
<evidence type="ECO:0000256" key="6">
    <source>
        <dbReference type="ARBA" id="ARBA00022884"/>
    </source>
</evidence>
<dbReference type="GO" id="GO:0003723">
    <property type="term" value="F:RNA binding"/>
    <property type="evidence" value="ECO:0007669"/>
    <property type="project" value="UniProtKB-UniRule"/>
</dbReference>
<dbReference type="InterPro" id="IPR020598">
    <property type="entry name" value="rRNA_Ade_methylase_Trfase_N"/>
</dbReference>
<protein>
    <recommendedName>
        <fullName evidence="7">Ribosomal RNA small subunit methyltransferase A</fullName>
        <ecNumber evidence="7">2.1.1.182</ecNumber>
    </recommendedName>
    <alternativeName>
        <fullName evidence="7">16S rRNA (adenine(1518)-N(6)/adenine(1519)-N(6))-dimethyltransferase</fullName>
    </alternativeName>
    <alternativeName>
        <fullName evidence="7">16S rRNA dimethyladenosine transferase</fullName>
    </alternativeName>
    <alternativeName>
        <fullName evidence="7">16S rRNA dimethylase</fullName>
    </alternativeName>
    <alternativeName>
        <fullName evidence="7">S-adenosylmethionine-6-N', N'-adenosyl(rRNA) dimethyltransferase</fullName>
    </alternativeName>
</protein>